<feature type="transmembrane region" description="Helical" evidence="1">
    <location>
        <begin position="12"/>
        <end position="33"/>
    </location>
</feature>
<comment type="caution">
    <text evidence="2">The sequence shown here is derived from an EMBL/GenBank/DDBJ whole genome shotgun (WGS) entry which is preliminary data.</text>
</comment>
<evidence type="ECO:0000256" key="1">
    <source>
        <dbReference type="SAM" id="Phobius"/>
    </source>
</evidence>
<keyword evidence="1" id="KW-0812">Transmembrane</keyword>
<dbReference type="RefSeq" id="WP_204417802.1">
    <property type="nucleotide sequence ID" value="NZ_JAFBED010000006.1"/>
</dbReference>
<name>A0ABS2P3E5_9BACI</name>
<gene>
    <name evidence="2" type="ORF">JOC95_003010</name>
</gene>
<protein>
    <submittedName>
        <fullName evidence="2">Flagellar biogenesis protein FliO</fullName>
    </submittedName>
</protein>
<dbReference type="EMBL" id="JAFBED010000006">
    <property type="protein sequence ID" value="MBM7621137.1"/>
    <property type="molecule type" value="Genomic_DNA"/>
</dbReference>
<keyword evidence="2" id="KW-0966">Cell projection</keyword>
<proteinExistence type="predicted"/>
<evidence type="ECO:0000313" key="3">
    <source>
        <dbReference type="Proteomes" id="UP000737402"/>
    </source>
</evidence>
<accession>A0ABS2P3E5</accession>
<evidence type="ECO:0000313" key="2">
    <source>
        <dbReference type="EMBL" id="MBM7621137.1"/>
    </source>
</evidence>
<organism evidence="2 3">
    <name type="scientific">Sutcliffiella tianshenii</name>
    <dbReference type="NCBI Taxonomy" id="1463404"/>
    <lineage>
        <taxon>Bacteria</taxon>
        <taxon>Bacillati</taxon>
        <taxon>Bacillota</taxon>
        <taxon>Bacilli</taxon>
        <taxon>Bacillales</taxon>
        <taxon>Bacillaceae</taxon>
        <taxon>Sutcliffiella</taxon>
    </lineage>
</organism>
<keyword evidence="2" id="KW-0969">Cilium</keyword>
<sequence>MGAFNLGDALFQLFSLGFLVLLVLFVAFVFRSIKQRTIQLNRLEEKVEKLSNEGERGN</sequence>
<keyword evidence="1" id="KW-1133">Transmembrane helix</keyword>
<reference evidence="2 3" key="1">
    <citation type="submission" date="2021-01" db="EMBL/GenBank/DDBJ databases">
        <title>Genomic Encyclopedia of Type Strains, Phase IV (KMG-IV): sequencing the most valuable type-strain genomes for metagenomic binning, comparative biology and taxonomic classification.</title>
        <authorList>
            <person name="Goeker M."/>
        </authorList>
    </citation>
    <scope>NUCLEOTIDE SEQUENCE [LARGE SCALE GENOMIC DNA]</scope>
    <source>
        <strain evidence="2 3">DSM 25879</strain>
    </source>
</reference>
<dbReference type="Proteomes" id="UP000737402">
    <property type="component" value="Unassembled WGS sequence"/>
</dbReference>
<keyword evidence="2" id="KW-0282">Flagellum</keyword>
<keyword evidence="1" id="KW-0472">Membrane</keyword>
<keyword evidence="3" id="KW-1185">Reference proteome</keyword>